<comment type="caution">
    <text evidence="2">The sequence shown here is derived from an EMBL/GenBank/DDBJ whole genome shotgun (WGS) entry which is preliminary data.</text>
</comment>
<evidence type="ECO:0000313" key="2">
    <source>
        <dbReference type="EMBL" id="MQX11795.1"/>
    </source>
</evidence>
<gene>
    <name evidence="2" type="ORF">GHK48_27015</name>
</gene>
<evidence type="ECO:0000313" key="3">
    <source>
        <dbReference type="Proteomes" id="UP000466694"/>
    </source>
</evidence>
<organism evidence="2 3">
    <name type="scientific">Rhizobium fredii</name>
    <name type="common">Sinorhizobium fredii</name>
    <dbReference type="NCBI Taxonomy" id="380"/>
    <lineage>
        <taxon>Bacteria</taxon>
        <taxon>Pseudomonadati</taxon>
        <taxon>Pseudomonadota</taxon>
        <taxon>Alphaproteobacteria</taxon>
        <taxon>Hyphomicrobiales</taxon>
        <taxon>Rhizobiaceae</taxon>
        <taxon>Sinorhizobium/Ensifer group</taxon>
        <taxon>Sinorhizobium</taxon>
    </lineage>
</organism>
<dbReference type="EMBL" id="WISZ01000197">
    <property type="protein sequence ID" value="MQX11795.1"/>
    <property type="molecule type" value="Genomic_DNA"/>
</dbReference>
<accession>A0A844AIX6</accession>
<proteinExistence type="predicted"/>
<protein>
    <submittedName>
        <fullName evidence="2">Uncharacterized protein</fullName>
    </submittedName>
</protein>
<name>A0A844AIX6_RHIFR</name>
<dbReference type="AlphaFoldDB" id="A0A844AIX6"/>
<evidence type="ECO:0000256" key="1">
    <source>
        <dbReference type="SAM" id="MobiDB-lite"/>
    </source>
</evidence>
<reference evidence="2 3" key="1">
    <citation type="journal article" date="2013" name="Genome Biol.">
        <title>Comparative genomics of the core and accessory genomes of 48 Sinorhizobium strains comprising five genospecies.</title>
        <authorList>
            <person name="Sugawara M."/>
            <person name="Epstein B."/>
            <person name="Badgley B.D."/>
            <person name="Unno T."/>
            <person name="Xu L."/>
            <person name="Reese J."/>
            <person name="Gyaneshwar P."/>
            <person name="Denny R."/>
            <person name="Mudge J."/>
            <person name="Bharti A.K."/>
            <person name="Farmer A.D."/>
            <person name="May G.D."/>
            <person name="Woodward J.E."/>
            <person name="Medigue C."/>
            <person name="Vallenet D."/>
            <person name="Lajus A."/>
            <person name="Rouy Z."/>
            <person name="Martinez-Vaz B."/>
            <person name="Tiffin P."/>
            <person name="Young N.D."/>
            <person name="Sadowsky M.J."/>
        </authorList>
    </citation>
    <scope>NUCLEOTIDE SEQUENCE [LARGE SCALE GENOMIC DNA]</scope>
    <source>
        <strain evidence="2 3">USDA205</strain>
    </source>
</reference>
<feature type="region of interest" description="Disordered" evidence="1">
    <location>
        <begin position="40"/>
        <end position="62"/>
    </location>
</feature>
<sequence>MSKYEGLTYRLAKSGLSMIALTFKEAEVLIGAALPKSDRRPPFWANSNKPEHSRHGNKAAHKAGYRSVLLAGQDKVRFVRD</sequence>
<dbReference type="RefSeq" id="WP_060563493.1">
    <property type="nucleotide sequence ID" value="NZ_BJNI01000015.1"/>
</dbReference>
<dbReference type="Proteomes" id="UP000466694">
    <property type="component" value="Unassembled WGS sequence"/>
</dbReference>